<gene>
    <name evidence="2" type="ORF">ACF1HC_21505</name>
</gene>
<comment type="caution">
    <text evidence="2">The sequence shown here is derived from an EMBL/GenBank/DDBJ whole genome shotgun (WGS) entry which is preliminary data.</text>
</comment>
<keyword evidence="2" id="KW-0378">Hydrolase</keyword>
<feature type="region of interest" description="Disordered" evidence="1">
    <location>
        <begin position="199"/>
        <end position="220"/>
    </location>
</feature>
<reference evidence="2 3" key="1">
    <citation type="submission" date="2024-10" db="EMBL/GenBank/DDBJ databases">
        <title>The Natural Products Discovery Center: Release of the First 8490 Sequenced Strains for Exploring Actinobacteria Biosynthetic Diversity.</title>
        <authorList>
            <person name="Kalkreuter E."/>
            <person name="Kautsar S.A."/>
            <person name="Yang D."/>
            <person name="Bader C.D."/>
            <person name="Teijaro C.N."/>
            <person name="Fluegel L."/>
            <person name="Davis C.M."/>
            <person name="Simpson J.R."/>
            <person name="Lauterbach L."/>
            <person name="Steele A.D."/>
            <person name="Gui C."/>
            <person name="Meng S."/>
            <person name="Li G."/>
            <person name="Viehrig K."/>
            <person name="Ye F."/>
            <person name="Su P."/>
            <person name="Kiefer A.F."/>
            <person name="Nichols A."/>
            <person name="Cepeda A.J."/>
            <person name="Yan W."/>
            <person name="Fan B."/>
            <person name="Jiang Y."/>
            <person name="Adhikari A."/>
            <person name="Zheng C.-J."/>
            <person name="Schuster L."/>
            <person name="Cowan T.M."/>
            <person name="Smanski M.J."/>
            <person name="Chevrette M.G."/>
            <person name="De Carvalho L.P.S."/>
            <person name="Shen B."/>
        </authorList>
    </citation>
    <scope>NUCLEOTIDE SEQUENCE [LARGE SCALE GENOMIC DNA]</scope>
    <source>
        <strain evidence="2 3">NPDC013366</strain>
    </source>
</reference>
<name>A0ABW6YZT1_9ACTN</name>
<dbReference type="SUPFAM" id="SSF81923">
    <property type="entry name" value="Double Clp-N motif"/>
    <property type="match status" value="1"/>
</dbReference>
<sequence length="220" mass="22959">MVAGARRRAVRDGDRQTDTAHLLHALLEHDPEVRAAVGEPRRLARLLGYLVQRSIGYGLRWRAGVEDSGALPVVTAPAGPRSGQPPADATGRYADATERNVDAAGRDTDATGRDTDGMGRYAVAVGRYADATGRDAGRWSPAAAAALVDARARARRRNAHRVAGTDLLAALAADPGSRAVEVLGRAGIAADDLIARIEAGTGTRADDDRTDGERPGPSTG</sequence>
<dbReference type="GO" id="GO:0008233">
    <property type="term" value="F:peptidase activity"/>
    <property type="evidence" value="ECO:0007669"/>
    <property type="project" value="UniProtKB-KW"/>
</dbReference>
<keyword evidence="3" id="KW-1185">Reference proteome</keyword>
<dbReference type="InterPro" id="IPR036628">
    <property type="entry name" value="Clp_N_dom_sf"/>
</dbReference>
<dbReference type="EMBL" id="JBICBM010000009">
    <property type="protein sequence ID" value="MFF9884158.1"/>
    <property type="molecule type" value="Genomic_DNA"/>
</dbReference>
<dbReference type="Proteomes" id="UP001603418">
    <property type="component" value="Unassembled WGS sequence"/>
</dbReference>
<dbReference type="RefSeq" id="WP_106980556.1">
    <property type="nucleotide sequence ID" value="NZ_JBEYZS010000039.1"/>
</dbReference>
<dbReference type="GO" id="GO:0006508">
    <property type="term" value="P:proteolysis"/>
    <property type="evidence" value="ECO:0007669"/>
    <property type="project" value="UniProtKB-KW"/>
</dbReference>
<organism evidence="2 3">
    <name type="scientific">Streptomyces eurythermus</name>
    <dbReference type="NCBI Taxonomy" id="42237"/>
    <lineage>
        <taxon>Bacteria</taxon>
        <taxon>Bacillati</taxon>
        <taxon>Actinomycetota</taxon>
        <taxon>Actinomycetes</taxon>
        <taxon>Kitasatosporales</taxon>
        <taxon>Streptomycetaceae</taxon>
        <taxon>Streptomyces</taxon>
    </lineage>
</organism>
<keyword evidence="2" id="KW-0645">Protease</keyword>
<feature type="region of interest" description="Disordered" evidence="1">
    <location>
        <begin position="76"/>
        <end position="99"/>
    </location>
</feature>
<accession>A0ABW6YZT1</accession>
<evidence type="ECO:0000256" key="1">
    <source>
        <dbReference type="SAM" id="MobiDB-lite"/>
    </source>
</evidence>
<proteinExistence type="predicted"/>
<dbReference type="Gene3D" id="1.10.1780.10">
    <property type="entry name" value="Clp, N-terminal domain"/>
    <property type="match status" value="1"/>
</dbReference>
<protein>
    <submittedName>
        <fullName evidence="2">Clp protease N-terminal domain-containing protein</fullName>
    </submittedName>
</protein>
<evidence type="ECO:0000313" key="2">
    <source>
        <dbReference type="EMBL" id="MFF9884158.1"/>
    </source>
</evidence>
<evidence type="ECO:0000313" key="3">
    <source>
        <dbReference type="Proteomes" id="UP001603418"/>
    </source>
</evidence>
<feature type="compositionally biased region" description="Basic and acidic residues" evidence="1">
    <location>
        <begin position="204"/>
        <end position="214"/>
    </location>
</feature>